<evidence type="ECO:0000313" key="2">
    <source>
        <dbReference type="EMBL" id="GIG11782.1"/>
    </source>
</evidence>
<gene>
    <name evidence="2" type="ORF">Cme02nite_01140</name>
</gene>
<protein>
    <submittedName>
        <fullName evidence="2">Uncharacterized protein</fullName>
    </submittedName>
</protein>
<sequence length="309" mass="32496">MKKTTAITAALGAAAAAIIVALAAPGAAHAAPSCSTSTGGSVFYPGPSASKVYNDRFSQGFDLRLLSTHVPQGISYFGDMSVHLTSHWNRTAGGRARINAQAWDGVDKGEFDIYETHAGGIAVASGYLYVSGGGQKIRRYSLTNVRTALETTGVPYLAQSGEQETNGNSFLTAGPGGTVWAGNFDETTQKSMWEYSVNGDGTLSVKSGPYAVPPRTQGVVVTDTHFIFSTSYGRTNLSYIFVVKRGYGNTWANATGACFSAPSMTQGLSRVGTVVYVNYESGSAEYTGARNVVNHSHKASLQSLLDLAP</sequence>
<organism evidence="2 3">
    <name type="scientific">Catellatospora methionotrophica</name>
    <dbReference type="NCBI Taxonomy" id="121620"/>
    <lineage>
        <taxon>Bacteria</taxon>
        <taxon>Bacillati</taxon>
        <taxon>Actinomycetota</taxon>
        <taxon>Actinomycetes</taxon>
        <taxon>Micromonosporales</taxon>
        <taxon>Micromonosporaceae</taxon>
        <taxon>Catellatospora</taxon>
    </lineage>
</organism>
<feature type="chain" id="PRO_5035275472" evidence="1">
    <location>
        <begin position="31"/>
        <end position="309"/>
    </location>
</feature>
<reference evidence="2" key="1">
    <citation type="submission" date="2021-01" db="EMBL/GenBank/DDBJ databases">
        <title>Whole genome shotgun sequence of Catellatospora methionotrophica NBRC 14553.</title>
        <authorList>
            <person name="Komaki H."/>
            <person name="Tamura T."/>
        </authorList>
    </citation>
    <scope>NUCLEOTIDE SEQUENCE</scope>
    <source>
        <strain evidence="2">NBRC 14553</strain>
    </source>
</reference>
<dbReference type="Proteomes" id="UP000660339">
    <property type="component" value="Unassembled WGS sequence"/>
</dbReference>
<keyword evidence="3" id="KW-1185">Reference proteome</keyword>
<keyword evidence="1" id="KW-0732">Signal</keyword>
<evidence type="ECO:0000313" key="3">
    <source>
        <dbReference type="Proteomes" id="UP000660339"/>
    </source>
</evidence>
<dbReference type="EMBL" id="BONJ01000001">
    <property type="protein sequence ID" value="GIG11782.1"/>
    <property type="molecule type" value="Genomic_DNA"/>
</dbReference>
<dbReference type="AlphaFoldDB" id="A0A8J3L466"/>
<evidence type="ECO:0000256" key="1">
    <source>
        <dbReference type="SAM" id="SignalP"/>
    </source>
</evidence>
<name>A0A8J3L466_9ACTN</name>
<proteinExistence type="predicted"/>
<dbReference type="RefSeq" id="WP_166380619.1">
    <property type="nucleotide sequence ID" value="NZ_BAAATT010000011.1"/>
</dbReference>
<accession>A0A8J3L466</accession>
<comment type="caution">
    <text evidence="2">The sequence shown here is derived from an EMBL/GenBank/DDBJ whole genome shotgun (WGS) entry which is preliminary data.</text>
</comment>
<feature type="signal peptide" evidence="1">
    <location>
        <begin position="1"/>
        <end position="30"/>
    </location>
</feature>